<dbReference type="PANTHER" id="PTHR44688">
    <property type="entry name" value="DNA-BINDING TRANSCRIPTIONAL ACTIVATOR DEVR_DOSR"/>
    <property type="match status" value="1"/>
</dbReference>
<dbReference type="GO" id="GO:0003677">
    <property type="term" value="F:DNA binding"/>
    <property type="evidence" value="ECO:0007669"/>
    <property type="project" value="UniProtKB-KW"/>
</dbReference>
<gene>
    <name evidence="5" type="ORF">LMG18091_02828</name>
</gene>
<keyword evidence="6" id="KW-1185">Reference proteome</keyword>
<dbReference type="Proteomes" id="UP001189915">
    <property type="component" value="Unassembled WGS sequence"/>
</dbReference>
<name>A0AAD2B204_9RALS</name>
<dbReference type="RefSeq" id="WP_316870271.1">
    <property type="nucleotide sequence ID" value="NZ_CATWAF010000004.1"/>
</dbReference>
<dbReference type="CDD" id="cd06170">
    <property type="entry name" value="LuxR_C_like"/>
    <property type="match status" value="1"/>
</dbReference>
<dbReference type="Gene3D" id="1.10.10.10">
    <property type="entry name" value="Winged helix-like DNA-binding domain superfamily/Winged helix DNA-binding domain"/>
    <property type="match status" value="1"/>
</dbReference>
<keyword evidence="1" id="KW-0805">Transcription regulation</keyword>
<feature type="domain" description="HTH luxR-type" evidence="4">
    <location>
        <begin position="268"/>
        <end position="333"/>
    </location>
</feature>
<dbReference type="PROSITE" id="PS50043">
    <property type="entry name" value="HTH_LUXR_2"/>
    <property type="match status" value="1"/>
</dbReference>
<organism evidence="5 6">
    <name type="scientific">Ralstonia wenshanensis</name>
    <dbReference type="NCBI Taxonomy" id="2842456"/>
    <lineage>
        <taxon>Bacteria</taxon>
        <taxon>Pseudomonadati</taxon>
        <taxon>Pseudomonadota</taxon>
        <taxon>Betaproteobacteria</taxon>
        <taxon>Burkholderiales</taxon>
        <taxon>Burkholderiaceae</taxon>
        <taxon>Ralstonia</taxon>
    </lineage>
</organism>
<evidence type="ECO:0000259" key="4">
    <source>
        <dbReference type="PROSITE" id="PS50043"/>
    </source>
</evidence>
<keyword evidence="2" id="KW-0238">DNA-binding</keyword>
<accession>A0AAD2B204</accession>
<sequence>MTLSLNDLQLLTALVGSLHEASPDSVAERPAVARKLESLLGIDVMSHIVRHEANPIPIHTSTWGRDLQLNADYKQYFHAVDPISPLLHRRADPLLVEGIIGRRSLQRTEYFTDFLTRYKVYPGMSLCLDAGGGTLLDYRLGTSEVGRVFGERELRILDLLRPHLINAHRQRAFAALEGDEHAASSRPSFVLDPARAPQPNRAAEALMAGWEASEREGLLLLLNRIALGASEPMQWAGFDLCTKFEHAADGRIVHRLYLTAGTVGSGAWFQQKFKVTRREGEVCELLLKGLSDKQISKALNISYWTVRSHVGRVLDKLGIESRSAVAARVIAAR</sequence>
<protein>
    <recommendedName>
        <fullName evidence="4">HTH luxR-type domain-containing protein</fullName>
    </recommendedName>
</protein>
<evidence type="ECO:0000256" key="2">
    <source>
        <dbReference type="ARBA" id="ARBA00023125"/>
    </source>
</evidence>
<dbReference type="EMBL" id="CATWAF010000004">
    <property type="protein sequence ID" value="CAJ0699014.1"/>
    <property type="molecule type" value="Genomic_DNA"/>
</dbReference>
<evidence type="ECO:0000256" key="1">
    <source>
        <dbReference type="ARBA" id="ARBA00023015"/>
    </source>
</evidence>
<dbReference type="Pfam" id="PF00196">
    <property type="entry name" value="GerE"/>
    <property type="match status" value="1"/>
</dbReference>
<proteinExistence type="predicted"/>
<dbReference type="SUPFAM" id="SSF46894">
    <property type="entry name" value="C-terminal effector domain of the bipartite response regulators"/>
    <property type="match status" value="1"/>
</dbReference>
<reference evidence="5 6" key="1">
    <citation type="submission" date="2023-07" db="EMBL/GenBank/DDBJ databases">
        <authorList>
            <person name="Peeters C."/>
        </authorList>
    </citation>
    <scope>NUCLEOTIDE SEQUENCE [LARGE SCALE GENOMIC DNA]</scope>
    <source>
        <strain evidence="5 6">LMG 18091</strain>
    </source>
</reference>
<evidence type="ECO:0000313" key="5">
    <source>
        <dbReference type="EMBL" id="CAJ0699014.1"/>
    </source>
</evidence>
<dbReference type="InterPro" id="IPR016032">
    <property type="entry name" value="Sig_transdc_resp-reg_C-effctor"/>
</dbReference>
<comment type="caution">
    <text evidence="5">The sequence shown here is derived from an EMBL/GenBank/DDBJ whole genome shotgun (WGS) entry which is preliminary data.</text>
</comment>
<keyword evidence="3" id="KW-0804">Transcription</keyword>
<dbReference type="AlphaFoldDB" id="A0AAD2B204"/>
<dbReference type="InterPro" id="IPR036388">
    <property type="entry name" value="WH-like_DNA-bd_sf"/>
</dbReference>
<evidence type="ECO:0000256" key="3">
    <source>
        <dbReference type="ARBA" id="ARBA00023163"/>
    </source>
</evidence>
<evidence type="ECO:0000313" key="6">
    <source>
        <dbReference type="Proteomes" id="UP001189915"/>
    </source>
</evidence>
<dbReference type="PANTHER" id="PTHR44688:SF16">
    <property type="entry name" value="DNA-BINDING TRANSCRIPTIONAL ACTIVATOR DEVR_DOSR"/>
    <property type="match status" value="1"/>
</dbReference>
<dbReference type="InterPro" id="IPR000792">
    <property type="entry name" value="Tscrpt_reg_LuxR_C"/>
</dbReference>
<dbReference type="PRINTS" id="PR00038">
    <property type="entry name" value="HTHLUXR"/>
</dbReference>
<dbReference type="GO" id="GO:0006355">
    <property type="term" value="P:regulation of DNA-templated transcription"/>
    <property type="evidence" value="ECO:0007669"/>
    <property type="project" value="InterPro"/>
</dbReference>
<dbReference type="SMART" id="SM00421">
    <property type="entry name" value="HTH_LUXR"/>
    <property type="match status" value="1"/>
</dbReference>